<protein>
    <recommendedName>
        <fullName evidence="2">Subtelomeric hrmA-associated cluster protein AFUB-079030/YDR124W-like helical bundle domain-containing protein</fullName>
    </recommendedName>
</protein>
<dbReference type="EMBL" id="KE145371">
    <property type="protein sequence ID" value="EPE25935.1"/>
    <property type="molecule type" value="Genomic_DNA"/>
</dbReference>
<feature type="domain" description="Subtelomeric hrmA-associated cluster protein AFUB-079030/YDR124W-like helical bundle" evidence="2">
    <location>
        <begin position="164"/>
        <end position="307"/>
    </location>
</feature>
<dbReference type="PANTHER" id="PTHR36102:SF1">
    <property type="entry name" value="YDR124W-LIKE HELICAL BUNDLE DOMAIN-CONTAINING PROTEIN"/>
    <property type="match status" value="1"/>
</dbReference>
<evidence type="ECO:0000313" key="3">
    <source>
        <dbReference type="EMBL" id="EPE25935.1"/>
    </source>
</evidence>
<feature type="region of interest" description="Disordered" evidence="1">
    <location>
        <begin position="96"/>
        <end position="152"/>
    </location>
</feature>
<dbReference type="Pfam" id="PF11001">
    <property type="entry name" value="AFUB_07903_YDR124W_hel"/>
    <property type="match status" value="1"/>
</dbReference>
<evidence type="ECO:0000256" key="1">
    <source>
        <dbReference type="SAM" id="MobiDB-lite"/>
    </source>
</evidence>
<feature type="region of interest" description="Disordered" evidence="1">
    <location>
        <begin position="330"/>
        <end position="350"/>
    </location>
</feature>
<dbReference type="OMA" id="KAPPWWP"/>
<accession>S3CJG2</accession>
<proteinExistence type="predicted"/>
<dbReference type="HOGENOM" id="CLU_035142_2_0_1"/>
<feature type="compositionally biased region" description="Polar residues" evidence="1">
    <location>
        <begin position="518"/>
        <end position="534"/>
    </location>
</feature>
<dbReference type="eggNOG" id="ENOG502S0ES">
    <property type="taxonomic scope" value="Eukaryota"/>
</dbReference>
<reference evidence="3 4" key="1">
    <citation type="journal article" date="2013" name="BMC Genomics">
        <title>Genomics-driven discovery of the pneumocandin biosynthetic gene cluster in the fungus Glarea lozoyensis.</title>
        <authorList>
            <person name="Chen L."/>
            <person name="Yue Q."/>
            <person name="Zhang X."/>
            <person name="Xiang M."/>
            <person name="Wang C."/>
            <person name="Li S."/>
            <person name="Che Y."/>
            <person name="Ortiz-Lopez F.J."/>
            <person name="Bills G.F."/>
            <person name="Liu X."/>
            <person name="An Z."/>
        </authorList>
    </citation>
    <scope>NUCLEOTIDE SEQUENCE [LARGE SCALE GENOMIC DNA]</scope>
    <source>
        <strain evidence="4">ATCC 20868 / MF5171</strain>
    </source>
</reference>
<sequence>MDCSQDRGFAATPQTYPLPIDIALREFAHIPVTEFVIAARLENGEEKTYTSPSLKPFRAKIFTDQFKKNFAHYSRRVCDDKPYSANPAYSQDGMYNDFDIDTRHGSNGGDSSSSDVNRLHYRGRQSRSEDSSEDMTGCKRKRPHFSSNDMPIPVPTQKFEPLVIGNTKKVEEFYAVRFKDMQQSACKVMGKAFVKLVEPKKQTHHPYTKGDCKAPPWWPETSGELGVRHKEPDHLYKPERIRLLVHILRMIIEPTPTQCDTVQKLELNVRKLEEVTMEAMSNWFNDKEHPDNASKRNLLREVFKVAKAEESYRNGELDADVEIQVMTGERGLGEDTDAEDDSFKEEDEQDTIVPTNHANTPELVSPSMMSTHRQFEQEPQALIHHRSHPGMIRTSNPQHIEETYADPNYGRSLSFQHVHSPNIQDPYRANRGFVPNVSPGFQSPQQSMYQAPWSNSNPMGISTNFCATSSPASALPPATAFQLPAPQTPHNMMVPRMHQPFELPHQRYDTAPALGQLRTGSLSHPHQMQPSPTVGYNEFIQDPNSYQSHESSVKEEQQHHHQQQLRST</sequence>
<name>S3CJG2_GLAL2</name>
<dbReference type="Proteomes" id="UP000016922">
    <property type="component" value="Unassembled WGS sequence"/>
</dbReference>
<dbReference type="STRING" id="1116229.S3CJG2"/>
<feature type="region of interest" description="Disordered" evidence="1">
    <location>
        <begin position="517"/>
        <end position="568"/>
    </location>
</feature>
<evidence type="ECO:0000259" key="2">
    <source>
        <dbReference type="Pfam" id="PF11001"/>
    </source>
</evidence>
<keyword evidence="4" id="KW-1185">Reference proteome</keyword>
<dbReference type="OrthoDB" id="5338458at2759"/>
<feature type="compositionally biased region" description="Acidic residues" evidence="1">
    <location>
        <begin position="334"/>
        <end position="350"/>
    </location>
</feature>
<dbReference type="GeneID" id="19460905"/>
<dbReference type="AlphaFoldDB" id="S3CJG2"/>
<dbReference type="KEGG" id="glz:GLAREA_01847"/>
<dbReference type="InterPro" id="IPR021264">
    <property type="entry name" value="AFUB_079030/YDR124W-like"/>
</dbReference>
<gene>
    <name evidence="3" type="ORF">GLAREA_01847</name>
</gene>
<organism evidence="3 4">
    <name type="scientific">Glarea lozoyensis (strain ATCC 20868 / MF5171)</name>
    <dbReference type="NCBI Taxonomy" id="1116229"/>
    <lineage>
        <taxon>Eukaryota</taxon>
        <taxon>Fungi</taxon>
        <taxon>Dikarya</taxon>
        <taxon>Ascomycota</taxon>
        <taxon>Pezizomycotina</taxon>
        <taxon>Leotiomycetes</taxon>
        <taxon>Helotiales</taxon>
        <taxon>Helotiaceae</taxon>
        <taxon>Glarea</taxon>
    </lineage>
</organism>
<dbReference type="PANTHER" id="PTHR36102">
    <property type="entry name" value="CHROMOSOME 10, WHOLE GENOME SHOTGUN SEQUENCE"/>
    <property type="match status" value="1"/>
</dbReference>
<dbReference type="InterPro" id="IPR047092">
    <property type="entry name" value="AFUB_07903/YDR124W-like_hel"/>
</dbReference>
<evidence type="ECO:0000313" key="4">
    <source>
        <dbReference type="Proteomes" id="UP000016922"/>
    </source>
</evidence>
<dbReference type="RefSeq" id="XP_008087254.1">
    <property type="nucleotide sequence ID" value="XM_008089063.1"/>
</dbReference>